<organism evidence="2 3">
    <name type="scientific">Romanomermis culicivorax</name>
    <name type="common">Nematode worm</name>
    <dbReference type="NCBI Taxonomy" id="13658"/>
    <lineage>
        <taxon>Eukaryota</taxon>
        <taxon>Metazoa</taxon>
        <taxon>Ecdysozoa</taxon>
        <taxon>Nematoda</taxon>
        <taxon>Enoplea</taxon>
        <taxon>Dorylaimia</taxon>
        <taxon>Mermithida</taxon>
        <taxon>Mermithoidea</taxon>
        <taxon>Mermithidae</taxon>
        <taxon>Romanomermis</taxon>
    </lineage>
</organism>
<evidence type="ECO:0000313" key="2">
    <source>
        <dbReference type="Proteomes" id="UP000887565"/>
    </source>
</evidence>
<accession>A0A915KMQ2</accession>
<dbReference type="AlphaFoldDB" id="A0A915KMQ2"/>
<dbReference type="PANTHER" id="PTHR22741">
    <property type="entry name" value="P140CAP/SNIP-RELATED"/>
    <property type="match status" value="1"/>
</dbReference>
<dbReference type="PANTHER" id="PTHR22741:SF10">
    <property type="entry name" value="COILED-COIL DOMAIN-CONTAINING PROTEIN CG32809"/>
    <property type="match status" value="1"/>
</dbReference>
<evidence type="ECO:0000256" key="1">
    <source>
        <dbReference type="SAM" id="MobiDB-lite"/>
    </source>
</evidence>
<name>A0A915KMQ2_ROMCU</name>
<keyword evidence="2" id="KW-1185">Reference proteome</keyword>
<feature type="compositionally biased region" description="Polar residues" evidence="1">
    <location>
        <begin position="445"/>
        <end position="472"/>
    </location>
</feature>
<feature type="compositionally biased region" description="Polar residues" evidence="1">
    <location>
        <begin position="316"/>
        <end position="331"/>
    </location>
</feature>
<dbReference type="GO" id="GO:0005737">
    <property type="term" value="C:cytoplasm"/>
    <property type="evidence" value="ECO:0007669"/>
    <property type="project" value="TreeGrafter"/>
</dbReference>
<protein>
    <submittedName>
        <fullName evidence="3">Actin interacting protein 3-like C-terminal domain-containing protein</fullName>
    </submittedName>
</protein>
<proteinExistence type="predicted"/>
<dbReference type="Gene3D" id="1.20.58.1540">
    <property type="entry name" value="Actin interacting protein 3, C-terminal domain"/>
    <property type="match status" value="1"/>
</dbReference>
<sequence>MCDFQKVCLKIGLSGRASGLVFFNRRGRASRVRMMNMETQLASLSSLVHSALMAKNVSDTVYKDIDMLRREILGTNGIRDDCSDNGSISRFSDRMSDNSQNIKFSRFFNSQSNNKTDYQQMYRQNQQECLPVKVLSPDAQLQLKNMKKRIVELNGDFRHLKRTVQLNSQTTCDTLKDSFDRIKLILNTNKQLHLFSNQTQQQQMSNDTYISSDRVWVNQEQDKYRSEFPSLQQRLKYVMTSEMDKVVREEKFLKDEPVRLDSALQKCKRLANTMLTMKKDREEPGSRHIFCCNLRLAIVQDRPTTNGHQTDRGRPSSATPQSPQNTDTYFSKSIEAPPLPPPPKNYPDQNGHTPFVSVIRPSRAVSDTKLFANKTIPNSGTQLLDELQSVSAANGVQQEKRRIDFAERFKNAASSETTASKIILNGSADSHDSNFNTRAIVDQPSHGNTRYGSESPNPVNRPQDSSFTPKRCQSTTPMSQPSSMVPPPPPRNIIFSPEIIDVS</sequence>
<feature type="compositionally biased region" description="Low complexity" evidence="1">
    <location>
        <begin position="473"/>
        <end position="483"/>
    </location>
</feature>
<feature type="region of interest" description="Disordered" evidence="1">
    <location>
        <begin position="425"/>
        <end position="503"/>
    </location>
</feature>
<evidence type="ECO:0000313" key="3">
    <source>
        <dbReference type="WBParaSite" id="nRc.2.0.1.t39056-RA"/>
    </source>
</evidence>
<dbReference type="Proteomes" id="UP000887565">
    <property type="component" value="Unplaced"/>
</dbReference>
<dbReference type="InterPro" id="IPR051825">
    <property type="entry name" value="SRCIN1"/>
</dbReference>
<reference evidence="3" key="1">
    <citation type="submission" date="2022-11" db="UniProtKB">
        <authorList>
            <consortium name="WormBaseParasite"/>
        </authorList>
    </citation>
    <scope>IDENTIFICATION</scope>
</reference>
<dbReference type="WBParaSite" id="nRc.2.0.1.t39056-RA">
    <property type="protein sequence ID" value="nRc.2.0.1.t39056-RA"/>
    <property type="gene ID" value="nRc.2.0.1.g39056"/>
</dbReference>
<feature type="region of interest" description="Disordered" evidence="1">
    <location>
        <begin position="302"/>
        <end position="355"/>
    </location>
</feature>